<evidence type="ECO:0000313" key="20">
    <source>
        <dbReference type="Proteomes" id="UP000245946"/>
    </source>
</evidence>
<dbReference type="Proteomes" id="UP000245946">
    <property type="component" value="Unassembled WGS sequence"/>
</dbReference>
<feature type="region of interest" description="Disordered" evidence="16">
    <location>
        <begin position="564"/>
        <end position="588"/>
    </location>
</feature>
<evidence type="ECO:0000259" key="18">
    <source>
        <dbReference type="Pfam" id="PF00520"/>
    </source>
</evidence>
<evidence type="ECO:0000256" key="11">
    <source>
        <dbReference type="ARBA" id="ARBA00023136"/>
    </source>
</evidence>
<evidence type="ECO:0000256" key="15">
    <source>
        <dbReference type="ARBA" id="ARBA00067459"/>
    </source>
</evidence>
<feature type="transmembrane region" description="Helical" evidence="17">
    <location>
        <begin position="1873"/>
        <end position="1898"/>
    </location>
</feature>
<feature type="transmembrane region" description="Helical" evidence="17">
    <location>
        <begin position="1462"/>
        <end position="1481"/>
    </location>
</feature>
<feature type="compositionally biased region" description="Acidic residues" evidence="16">
    <location>
        <begin position="380"/>
        <end position="389"/>
    </location>
</feature>
<protein>
    <recommendedName>
        <fullName evidence="15">Calcium-channel protein CCH1</fullName>
    </recommendedName>
</protein>
<dbReference type="GO" id="GO:0098703">
    <property type="term" value="P:calcium ion import across plasma membrane"/>
    <property type="evidence" value="ECO:0007669"/>
    <property type="project" value="TreeGrafter"/>
</dbReference>
<evidence type="ECO:0000256" key="4">
    <source>
        <dbReference type="ARBA" id="ARBA00022568"/>
    </source>
</evidence>
<keyword evidence="3" id="KW-1003">Cell membrane</keyword>
<dbReference type="RefSeq" id="XP_025596703.1">
    <property type="nucleotide sequence ID" value="XM_025742970.1"/>
</dbReference>
<gene>
    <name evidence="19" type="ORF">FA09DRAFT_331311</name>
</gene>
<organism evidence="19 20">
    <name type="scientific">Tilletiopsis washingtonensis</name>
    <dbReference type="NCBI Taxonomy" id="58919"/>
    <lineage>
        <taxon>Eukaryota</taxon>
        <taxon>Fungi</taxon>
        <taxon>Dikarya</taxon>
        <taxon>Basidiomycota</taxon>
        <taxon>Ustilaginomycotina</taxon>
        <taxon>Exobasidiomycetes</taxon>
        <taxon>Entylomatales</taxon>
        <taxon>Entylomatales incertae sedis</taxon>
        <taxon>Tilletiopsis</taxon>
    </lineage>
</organism>
<feature type="transmembrane region" description="Helical" evidence="17">
    <location>
        <begin position="735"/>
        <end position="758"/>
    </location>
</feature>
<dbReference type="SUPFAM" id="SSF81324">
    <property type="entry name" value="Voltage-gated potassium channels"/>
    <property type="match status" value="4"/>
</dbReference>
<keyword evidence="8" id="KW-0851">Voltage-gated channel</keyword>
<feature type="transmembrane region" description="Helical" evidence="17">
    <location>
        <begin position="879"/>
        <end position="905"/>
    </location>
</feature>
<name>A0A316Z5T5_9BASI</name>
<feature type="compositionally biased region" description="Low complexity" evidence="16">
    <location>
        <begin position="15"/>
        <end position="26"/>
    </location>
</feature>
<keyword evidence="13" id="KW-0407">Ion channel</keyword>
<keyword evidence="7" id="KW-0106">Calcium</keyword>
<keyword evidence="9 17" id="KW-1133">Transmembrane helix</keyword>
<keyword evidence="20" id="KW-1185">Reference proteome</keyword>
<dbReference type="GO" id="GO:0005891">
    <property type="term" value="C:voltage-gated calcium channel complex"/>
    <property type="evidence" value="ECO:0007669"/>
    <property type="project" value="TreeGrafter"/>
</dbReference>
<feature type="compositionally biased region" description="Low complexity" evidence="16">
    <location>
        <begin position="91"/>
        <end position="101"/>
    </location>
</feature>
<feature type="region of interest" description="Disordered" evidence="16">
    <location>
        <begin position="2231"/>
        <end position="2266"/>
    </location>
</feature>
<dbReference type="PANTHER" id="PTHR45628">
    <property type="entry name" value="VOLTAGE-DEPENDENT CALCIUM CHANNEL TYPE A SUBUNIT ALPHA-1"/>
    <property type="match status" value="1"/>
</dbReference>
<dbReference type="STRING" id="58919.A0A316Z5T5"/>
<dbReference type="Pfam" id="PF00520">
    <property type="entry name" value="Ion_trans"/>
    <property type="match status" value="4"/>
</dbReference>
<feature type="transmembrane region" description="Helical" evidence="17">
    <location>
        <begin position="841"/>
        <end position="859"/>
    </location>
</feature>
<reference evidence="19 20" key="1">
    <citation type="journal article" date="2018" name="Mol. Biol. Evol.">
        <title>Broad Genomic Sampling Reveals a Smut Pathogenic Ancestry of the Fungal Clade Ustilaginomycotina.</title>
        <authorList>
            <person name="Kijpornyongpan T."/>
            <person name="Mondo S.J."/>
            <person name="Barry K."/>
            <person name="Sandor L."/>
            <person name="Lee J."/>
            <person name="Lipzen A."/>
            <person name="Pangilinan J."/>
            <person name="LaButti K."/>
            <person name="Hainaut M."/>
            <person name="Henrissat B."/>
            <person name="Grigoriev I.V."/>
            <person name="Spatafora J.W."/>
            <person name="Aime M.C."/>
        </authorList>
    </citation>
    <scope>NUCLEOTIDE SEQUENCE [LARGE SCALE GENOMIC DNA]</scope>
    <source>
        <strain evidence="19 20">MCA 4186</strain>
    </source>
</reference>
<keyword evidence="5" id="KW-0107">Calcium channel</keyword>
<comment type="subcellular location">
    <subcellularLocation>
        <location evidence="1">Cell membrane</location>
        <topology evidence="1">Multi-pass membrane protein</topology>
    </subcellularLocation>
</comment>
<evidence type="ECO:0000256" key="3">
    <source>
        <dbReference type="ARBA" id="ARBA00022475"/>
    </source>
</evidence>
<evidence type="ECO:0000256" key="17">
    <source>
        <dbReference type="SAM" id="Phobius"/>
    </source>
</evidence>
<feature type="transmembrane region" description="Helical" evidence="17">
    <location>
        <begin position="1421"/>
        <end position="1441"/>
    </location>
</feature>
<evidence type="ECO:0000256" key="7">
    <source>
        <dbReference type="ARBA" id="ARBA00022837"/>
    </source>
</evidence>
<feature type="transmembrane region" description="Helical" evidence="17">
    <location>
        <begin position="1787"/>
        <end position="1805"/>
    </location>
</feature>
<keyword evidence="6 17" id="KW-0812">Transmembrane</keyword>
<evidence type="ECO:0000256" key="16">
    <source>
        <dbReference type="SAM" id="MobiDB-lite"/>
    </source>
</evidence>
<keyword evidence="4" id="KW-0109">Calcium transport</keyword>
<proteinExistence type="inferred from homology"/>
<feature type="transmembrane region" description="Helical" evidence="17">
    <location>
        <begin position="950"/>
        <end position="969"/>
    </location>
</feature>
<dbReference type="PANTHER" id="PTHR45628:SF7">
    <property type="entry name" value="VOLTAGE-DEPENDENT CALCIUM CHANNEL TYPE A SUBUNIT ALPHA-1"/>
    <property type="match status" value="1"/>
</dbReference>
<sequence length="2445" mass="269947">MSQPTSRPHTPPPLGAGAVSASTSGSLRPPDDGSGASASSGSAASRAAHISTGGFTIASYYQGRYEDESESYGASTSTSPRSTGAWDGRGRTPPGSPGRSTDGAPGLVRRLSRGSASEEHAQRHRAALRDGQMAGSSGSLGHSRSGDTSLGSADGSLYNPLDFSFEDSPVAAMQLNPSLRVVGQEAGHRRDESHGSSWSGDMGRYRRHQLHSADEAYASTPTLPTIAGSYVDYGAPRAGPGGSVLDTPIDFGHDAEPSSRLSSEGAILTSNQAYAGWNRYGERDYSDADLPRVGFVDDGGVLRNDSPLQLEDGFDPAARPTQRTSAELNAMAGGDAVHAARTGMQRVGKSLRRISRRVVNLGDHDAEGAGRDAHLRLPDHDEDSDDEPDSFVPPASAPQTTNDAPRTETLLRGRSLGLFGPDNGFRLAMAKLLAQLWIEPLILVLIVFNVVLLVLQSARNVFKHPRSPGYFDYWEDYALLAVFVIFTIEVLARVVVSGLFINPPPLVYTNPAAGVSGRVDGSEDVAASREPAPEVLAEQRRRMSRSNTLDAFSELGGSLRNKASQALKPSLNASDAKSRSPVRGNDAAFRHGFAPDKPLGVSHPVGGFSGPTWSSRQDTLSSADARTLRRQGTNMLLDSDHDASFMRKRPLPFAQAILAQRSQTAHYAYLRHSWNRIDFLAVVSFWAAFVLCVARQEQTSDHHIYIFRALSVLRAARLLTITSGTTIILESLKSAAPLLVNVTYFTAFAMLLFSIIGIQSFRGSYRRQCVWLGDAVAGPAASPGTNYTLTQICGGYFDPSQGRRLGFTDTAGNLLRGEPKGYICPAGLVCVQGENPEGGTLSFDNIFAALMQVVVVISSNNWSQTLYDMVDAEPFASCLYFIIGLLVLNFWMANLFVAVVTNTFASLTASTRHSAFAAQKIEAPAEAVSEKEESARKRNRRRIASVYRRLWGWTTFIWLLAIVADLGAQAQQASYSSAQDKTKLDTIELAFTVAFDVEIMMRWIAFVLDGDWRSFFAEKRNRVDLLLAVVTSIIQIPGIKGTRTYDWLTAFQLARFYRVIAAVPRMEALLSQVLGNLAGLSNMILFLLLSVGLAALVAVQLLRGDIPQEENGEHIQANFKQVYNGFLGMYQVFTSENWTDVLYSAISNEEQYKQAVFAGILLCGWFLFANFVLLQMFIAALNENLQVAEGQKRQQQLEIYLQRMEPPAPTLSQKILHKLSPYRWLRERNEKRDALAAGSQGGAHHVTNDEKRRRMGLNQVVNPSRWKRILDRTARLLRLDRPDEHVPLDTIRARQFRSSISGEAMLRDPSRGMSMYEHSGEPNDAARLFARERQLTRMRSDLGLSGDEPAQSQINAEHIARYRNDPRMAQAHLVNSHPSYERSIFLFSNMHPFRRFCQSCVPSSHGERIFGRQVSRNRHRVVQVVVFMAIAGSIASAAFATPTYRREWYRVHGLRRDSWFSLVEASLSAIFVLEFLLKVVADGLAFTPNAYLLSPWNALDLFVLASLIINTTAELVVIGGVSRFTRAIKAFRALRLINLSALMRNTFHGIVAGSGRFLDASLLALLYIVPYAVWGQNLFGGLLYSCNDGGAGISSRVDCVGEFAASPSQWTFLAPRVWQNPTEGSQYSFDDFRSALLILFEIVSLEGWVDVMTAAMAIVGRDMQASPDATQVNALFFVIYNLIGAVFVLTLFVSVLLEQFRAFSGAAYQTTEQRQWVDLQRLIGRQRPSKRPKVKPRDPLRAWCYERATRKHGWWSRLLTFLYFGNIVVMATQRFQDSPSTELTRNVIFLTLASFYAADIIIRLAGLGWRAYKDNWWNLYDLVVVTGTFATTIPLLAPDRDSVVNVQLQKVLLVGVAFKLVQKSNALNQLFRTAVASLPAIGSTFALWLVLFCTFAIMNVEIFGLTRWGANETYAKNFSTFFGSLVFLSMTSTGEGWNQYMHDYMIEPPNCTPANNYLETDCGSKSWALGLFIAWNVISMYLFLNLLTGQVVENFSYVFQLGGKPMLSREQLRSYKKVWAEFDTSRKGYVARDKIVPLLNRLTGVFDVRVYPPEGRISALRAASSREAPLPSPSTPTKGRVAAAASEALTRLRGGSPSPLPVGDESKTSFAWPPSSQRMDRLAGLDVGKLRAALGRLDSEDIKRRRRRFERIYQEACLREEPEKGGIAFTELLYILAHHKLIDDEAALGLEELIERRMLLERIETNIELERVRLALSGLHLRHRLHAMRAARDEVESPPMRTDASLPTINVQDPTGVSAPRQRPPLRLNIADIDSDYAQQRRAAPLHTNTGPGEGALTPSGSAVHLSPHDSPRGSSAHDAATPAITVSSADPFMRDGERRASPSADSFQQTAWADLARRLSREVHEPFYTRSRDVSPARSWGRDGNSTYGRSRSASPSPAPSPTWLSRGANMEATRSADRAEGTAFDTHDLSPGAPSPRHGRHDP</sequence>
<feature type="region of interest" description="Disordered" evidence="16">
    <location>
        <begin position="2285"/>
        <end position="2349"/>
    </location>
</feature>
<feature type="compositionally biased region" description="Polar residues" evidence="16">
    <location>
        <begin position="2245"/>
        <end position="2255"/>
    </location>
</feature>
<evidence type="ECO:0000313" key="19">
    <source>
        <dbReference type="EMBL" id="PWN96424.1"/>
    </source>
</evidence>
<feature type="transmembrane region" description="Helical" evidence="17">
    <location>
        <begin position="1674"/>
        <end position="1697"/>
    </location>
</feature>
<feature type="region of interest" description="Disordered" evidence="16">
    <location>
        <begin position="66"/>
        <end position="154"/>
    </location>
</feature>
<evidence type="ECO:0000256" key="6">
    <source>
        <dbReference type="ARBA" id="ARBA00022692"/>
    </source>
</evidence>
<dbReference type="GeneID" id="37270514"/>
<feature type="region of interest" description="Disordered" evidence="16">
    <location>
        <begin position="519"/>
        <end position="543"/>
    </location>
</feature>
<dbReference type="FunFam" id="1.10.287.70:FF:000118">
    <property type="entry name" value="Calcium channel subunit Cch1"/>
    <property type="match status" value="1"/>
</dbReference>
<feature type="transmembrane region" description="Helical" evidence="17">
    <location>
        <begin position="1083"/>
        <end position="1102"/>
    </location>
</feature>
<feature type="region of interest" description="Disordered" evidence="16">
    <location>
        <begin position="183"/>
        <end position="202"/>
    </location>
</feature>
<evidence type="ECO:0000256" key="5">
    <source>
        <dbReference type="ARBA" id="ARBA00022673"/>
    </source>
</evidence>
<feature type="compositionally biased region" description="Basic and acidic residues" evidence="16">
    <location>
        <begin position="362"/>
        <end position="379"/>
    </location>
</feature>
<dbReference type="InterPro" id="IPR050599">
    <property type="entry name" value="VDCC_alpha-1_subunit"/>
</dbReference>
<feature type="transmembrane region" description="Helical" evidence="17">
    <location>
        <begin position="1967"/>
        <end position="1987"/>
    </location>
</feature>
<comment type="similarity">
    <text evidence="14">Belongs to the calcium channel alpha-1 subunit (TC 1.A.1.11) family.</text>
</comment>
<feature type="domain" description="Ion transport" evidence="18">
    <location>
        <begin position="953"/>
        <end position="1190"/>
    </location>
</feature>
<keyword evidence="2" id="KW-0813">Transport</keyword>
<accession>A0A316Z5T5</accession>
<feature type="transmembrane region" description="Helical" evidence="17">
    <location>
        <begin position="1501"/>
        <end position="1521"/>
    </location>
</feature>
<feature type="domain" description="Ion transport" evidence="18">
    <location>
        <begin position="666"/>
        <end position="911"/>
    </location>
</feature>
<feature type="transmembrane region" description="Helical" evidence="17">
    <location>
        <begin position="1155"/>
        <end position="1178"/>
    </location>
</feature>
<evidence type="ECO:0000256" key="9">
    <source>
        <dbReference type="ARBA" id="ARBA00022989"/>
    </source>
</evidence>
<feature type="region of interest" description="Disordered" evidence="16">
    <location>
        <begin position="2093"/>
        <end position="2113"/>
    </location>
</feature>
<dbReference type="Gene3D" id="1.10.287.70">
    <property type="match status" value="4"/>
</dbReference>
<feature type="region of interest" description="Disordered" evidence="16">
    <location>
        <begin position="2371"/>
        <end position="2445"/>
    </location>
</feature>
<evidence type="ECO:0000256" key="1">
    <source>
        <dbReference type="ARBA" id="ARBA00004651"/>
    </source>
</evidence>
<feature type="transmembrane region" description="Helical" evidence="17">
    <location>
        <begin position="477"/>
        <end position="501"/>
    </location>
</feature>
<feature type="transmembrane region" description="Helical" evidence="17">
    <location>
        <begin position="436"/>
        <end position="456"/>
    </location>
</feature>
<evidence type="ECO:0000256" key="2">
    <source>
        <dbReference type="ARBA" id="ARBA00022448"/>
    </source>
</evidence>
<evidence type="ECO:0000256" key="10">
    <source>
        <dbReference type="ARBA" id="ARBA00023065"/>
    </source>
</evidence>
<feature type="region of interest" description="Disordered" evidence="16">
    <location>
        <begin position="1"/>
        <end position="47"/>
    </location>
</feature>
<evidence type="ECO:0000256" key="14">
    <source>
        <dbReference type="ARBA" id="ARBA00061395"/>
    </source>
</evidence>
<feature type="compositionally biased region" description="Basic and acidic residues" evidence="16">
    <location>
        <begin position="2416"/>
        <end position="2430"/>
    </location>
</feature>
<evidence type="ECO:0000256" key="13">
    <source>
        <dbReference type="ARBA" id="ARBA00023303"/>
    </source>
</evidence>
<feature type="transmembrane region" description="Helical" evidence="17">
    <location>
        <begin position="1817"/>
        <end position="1837"/>
    </location>
</feature>
<feature type="domain" description="Ion transport" evidence="18">
    <location>
        <begin position="1421"/>
        <end position="1701"/>
    </location>
</feature>
<dbReference type="EMBL" id="KZ819299">
    <property type="protein sequence ID" value="PWN96424.1"/>
    <property type="molecule type" value="Genomic_DNA"/>
</dbReference>
<feature type="compositionally biased region" description="Polar residues" evidence="16">
    <location>
        <begin position="72"/>
        <end position="82"/>
    </location>
</feature>
<keyword evidence="10" id="KW-0406">Ion transport</keyword>
<evidence type="ECO:0000256" key="12">
    <source>
        <dbReference type="ARBA" id="ARBA00023180"/>
    </source>
</evidence>
<keyword evidence="12" id="KW-0325">Glycoprotein</keyword>
<dbReference type="FunFam" id="1.10.287.70:FF:000093">
    <property type="entry name" value="Calcium channel subunit Cch1"/>
    <property type="match status" value="1"/>
</dbReference>
<evidence type="ECO:0000256" key="8">
    <source>
        <dbReference type="ARBA" id="ARBA00022882"/>
    </source>
</evidence>
<dbReference type="InterPro" id="IPR005821">
    <property type="entry name" value="Ion_trans_dom"/>
</dbReference>
<feature type="region of interest" description="Disordered" evidence="16">
    <location>
        <begin position="362"/>
        <end position="407"/>
    </location>
</feature>
<feature type="compositionally biased region" description="Low complexity" evidence="16">
    <location>
        <begin position="33"/>
        <end position="47"/>
    </location>
</feature>
<dbReference type="GO" id="GO:0008331">
    <property type="term" value="F:high voltage-gated calcium channel activity"/>
    <property type="evidence" value="ECO:0007669"/>
    <property type="project" value="TreeGrafter"/>
</dbReference>
<feature type="transmembrane region" description="Helical" evidence="17">
    <location>
        <begin position="1754"/>
        <end position="1775"/>
    </location>
</feature>
<dbReference type="Gene3D" id="1.20.120.350">
    <property type="entry name" value="Voltage-gated potassium channels. Chain C"/>
    <property type="match status" value="5"/>
</dbReference>
<dbReference type="OrthoDB" id="416585at2759"/>
<keyword evidence="11 17" id="KW-0472">Membrane</keyword>
<feature type="domain" description="Ion transport" evidence="18">
    <location>
        <begin position="1753"/>
        <end position="1998"/>
    </location>
</feature>
<dbReference type="InterPro" id="IPR027359">
    <property type="entry name" value="Volt_channel_dom_sf"/>
</dbReference>
<feature type="transmembrane region" description="Helical" evidence="17">
    <location>
        <begin position="1635"/>
        <end position="1659"/>
    </location>
</feature>